<dbReference type="RefSeq" id="WP_338604931.1">
    <property type="nucleotide sequence ID" value="NZ_CP146017.1"/>
</dbReference>
<organism evidence="1 2">
    <name type="scientific">Sulfolobus tengchongensis</name>
    <dbReference type="NCBI Taxonomy" id="207809"/>
    <lineage>
        <taxon>Archaea</taxon>
        <taxon>Thermoproteota</taxon>
        <taxon>Thermoprotei</taxon>
        <taxon>Sulfolobales</taxon>
        <taxon>Sulfolobaceae</taxon>
        <taxon>Sulfolobus</taxon>
    </lineage>
</organism>
<evidence type="ECO:0000313" key="1">
    <source>
        <dbReference type="EMBL" id="WWQ61896.1"/>
    </source>
</evidence>
<reference evidence="1 2" key="1">
    <citation type="submission" date="2024-02" db="EMBL/GenBank/DDBJ databases">
        <title>STSV induces naive adaptation in Sulfolobus.</title>
        <authorList>
            <person name="Xiang X."/>
            <person name="Song M."/>
        </authorList>
    </citation>
    <scope>NUCLEOTIDE SEQUENCE [LARGE SCALE GENOMIC DNA]</scope>
    <source>
        <strain evidence="1 2">RT2</strain>
        <plasmid evidence="1 2">pRT2</plasmid>
    </source>
</reference>
<dbReference type="EMBL" id="CP146017">
    <property type="protein sequence ID" value="WWQ61896.1"/>
    <property type="molecule type" value="Genomic_DNA"/>
</dbReference>
<geneLocation type="plasmid" evidence="1 2">
    <name>pRT2</name>
</geneLocation>
<evidence type="ECO:0000313" key="2">
    <source>
        <dbReference type="Proteomes" id="UP001432202"/>
    </source>
</evidence>
<proteinExistence type="predicted"/>
<gene>
    <name evidence="1" type="ORF">V6M85_13970</name>
</gene>
<protein>
    <submittedName>
        <fullName evidence="1">Uncharacterized protein</fullName>
    </submittedName>
</protein>
<keyword evidence="1" id="KW-0614">Plasmid</keyword>
<sequence>MAIKILQDELQFTDIQTLWLKTKNLGAKMVSKYFNFEVDPEEILIESILIQEGYAMITAVYLKIPLRFRLTVYQNKVTLNIITYEISFEERVDGEED</sequence>
<dbReference type="Proteomes" id="UP001432202">
    <property type="component" value="Plasmid pRT2"/>
</dbReference>
<dbReference type="GeneID" id="89337897"/>
<keyword evidence="2" id="KW-1185">Reference proteome</keyword>
<dbReference type="AlphaFoldDB" id="A0AAX4L6D9"/>
<name>A0AAX4L6D9_9CREN</name>
<accession>A0AAX4L6D9</accession>